<keyword evidence="1" id="KW-0059">Arsenical resistance</keyword>
<dbReference type="Proteomes" id="UP000031561">
    <property type="component" value="Unassembled WGS sequence"/>
</dbReference>
<evidence type="ECO:0000313" key="4">
    <source>
        <dbReference type="Proteomes" id="UP000031561"/>
    </source>
</evidence>
<dbReference type="Pfam" id="PF01451">
    <property type="entry name" value="LMWPc"/>
    <property type="match status" value="1"/>
</dbReference>
<dbReference type="PANTHER" id="PTHR43428:SF1">
    <property type="entry name" value="ARSENATE REDUCTASE"/>
    <property type="match status" value="1"/>
</dbReference>
<sequence>MDRKPGLLFVCQHNSRRSQMAEGFAKHWAGDRLRVYSAGLNPSSIDPLTIAAMAEVGIDLRSHTCDRLADFDPADFRAVISLCGCGVHLPDPWTHVEMFEDWQLADPAHQPLVVYRAIRDQIQSRVQQILPRVLA</sequence>
<dbReference type="SUPFAM" id="SSF52788">
    <property type="entry name" value="Phosphotyrosine protein phosphatases I"/>
    <property type="match status" value="1"/>
</dbReference>
<reference evidence="3 4" key="1">
    <citation type="journal article" date="2015" name="Genome Announc.">
        <title>Draft Genome Sequence of Filamentous Marine Cyanobacterium Lyngbya confervoides Strain BDU141951.</title>
        <authorList>
            <person name="Chandrababunaidu M.M."/>
            <person name="Sen D."/>
            <person name="Tripathy S."/>
        </authorList>
    </citation>
    <scope>NUCLEOTIDE SEQUENCE [LARGE SCALE GENOMIC DNA]</scope>
    <source>
        <strain evidence="3 4">BDU141951</strain>
    </source>
</reference>
<dbReference type="AlphaFoldDB" id="A0ABD4T151"/>
<protein>
    <submittedName>
        <fullName evidence="3">ArsC family transcriptional regulator</fullName>
    </submittedName>
</protein>
<keyword evidence="4" id="KW-1185">Reference proteome</keyword>
<dbReference type="GO" id="GO:0046685">
    <property type="term" value="P:response to arsenic-containing substance"/>
    <property type="evidence" value="ECO:0007669"/>
    <property type="project" value="UniProtKB-KW"/>
</dbReference>
<dbReference type="InterPro" id="IPR036196">
    <property type="entry name" value="Ptyr_pPase_sf"/>
</dbReference>
<accession>A0ABD4T151</accession>
<gene>
    <name evidence="3" type="ORF">QQ91_0005970</name>
</gene>
<dbReference type="RefSeq" id="WP_166281079.1">
    <property type="nucleotide sequence ID" value="NZ_JTHE03000038.1"/>
</dbReference>
<evidence type="ECO:0000256" key="1">
    <source>
        <dbReference type="ARBA" id="ARBA00022849"/>
    </source>
</evidence>
<comment type="caution">
    <text evidence="3">The sequence shown here is derived from an EMBL/GenBank/DDBJ whole genome shotgun (WGS) entry which is preliminary data.</text>
</comment>
<feature type="domain" description="Phosphotyrosine protein phosphatase I" evidence="2">
    <location>
        <begin position="5"/>
        <end position="132"/>
    </location>
</feature>
<organism evidence="3 4">
    <name type="scientific">Lyngbya confervoides BDU141951</name>
    <dbReference type="NCBI Taxonomy" id="1574623"/>
    <lineage>
        <taxon>Bacteria</taxon>
        <taxon>Bacillati</taxon>
        <taxon>Cyanobacteriota</taxon>
        <taxon>Cyanophyceae</taxon>
        <taxon>Oscillatoriophycideae</taxon>
        <taxon>Oscillatoriales</taxon>
        <taxon>Microcoleaceae</taxon>
        <taxon>Lyngbya</taxon>
    </lineage>
</organism>
<dbReference type="InterPro" id="IPR023485">
    <property type="entry name" value="Ptyr_pPase"/>
</dbReference>
<dbReference type="Gene3D" id="3.40.50.2300">
    <property type="match status" value="1"/>
</dbReference>
<dbReference type="PANTHER" id="PTHR43428">
    <property type="entry name" value="ARSENATE REDUCTASE"/>
    <property type="match status" value="1"/>
</dbReference>
<evidence type="ECO:0000259" key="2">
    <source>
        <dbReference type="SMART" id="SM00226"/>
    </source>
</evidence>
<evidence type="ECO:0000313" key="3">
    <source>
        <dbReference type="EMBL" id="MCM1982374.1"/>
    </source>
</evidence>
<dbReference type="SMART" id="SM00226">
    <property type="entry name" value="LMWPc"/>
    <property type="match status" value="1"/>
</dbReference>
<dbReference type="CDD" id="cd16345">
    <property type="entry name" value="LMWP_ArsC"/>
    <property type="match status" value="1"/>
</dbReference>
<proteinExistence type="predicted"/>
<dbReference type="EMBL" id="JTHE03000038">
    <property type="protein sequence ID" value="MCM1982374.1"/>
    <property type="molecule type" value="Genomic_DNA"/>
</dbReference>
<name>A0ABD4T151_9CYAN</name>